<dbReference type="STRING" id="1619048.UU49_C0011G0027"/>
<comment type="function">
    <text evidence="2">Catalyzes the reversible cyclization of carbamoyl aspartate to dihydroorotate.</text>
</comment>
<evidence type="ECO:0000313" key="7">
    <source>
        <dbReference type="EMBL" id="KKR99091.1"/>
    </source>
</evidence>
<dbReference type="GO" id="GO:0046872">
    <property type="term" value="F:metal ion binding"/>
    <property type="evidence" value="ECO:0007669"/>
    <property type="project" value="UniProtKB-KW"/>
</dbReference>
<gene>
    <name evidence="7" type="ORF">UU49_C0011G0027</name>
</gene>
<dbReference type="NCBIfam" id="TIGR00857">
    <property type="entry name" value="pyrC_multi"/>
    <property type="match status" value="1"/>
</dbReference>
<feature type="domain" description="Amidohydrolase-related" evidence="6">
    <location>
        <begin position="8"/>
        <end position="327"/>
    </location>
</feature>
<dbReference type="GO" id="GO:0006145">
    <property type="term" value="P:purine nucleobase catabolic process"/>
    <property type="evidence" value="ECO:0007669"/>
    <property type="project" value="TreeGrafter"/>
</dbReference>
<dbReference type="PANTHER" id="PTHR43668">
    <property type="entry name" value="ALLANTOINASE"/>
    <property type="match status" value="1"/>
</dbReference>
<proteinExistence type="inferred from homology"/>
<dbReference type="PROSITE" id="PS00482">
    <property type="entry name" value="DIHYDROOROTASE_1"/>
    <property type="match status" value="1"/>
</dbReference>
<dbReference type="InterPro" id="IPR032466">
    <property type="entry name" value="Metal_Hydrolase"/>
</dbReference>
<dbReference type="Proteomes" id="UP000034108">
    <property type="component" value="Unassembled WGS sequence"/>
</dbReference>
<dbReference type="AlphaFoldDB" id="A0A0G0VHJ3"/>
<protein>
    <submittedName>
        <fullName evidence="7">Dihydroorotase</fullName>
    </submittedName>
</protein>
<comment type="caution">
    <text evidence="7">The sequence shown here is derived from an EMBL/GenBank/DDBJ whole genome shotgun (WGS) entry which is preliminary data.</text>
</comment>
<keyword evidence="4" id="KW-0479">Metal-binding</keyword>
<dbReference type="SUPFAM" id="SSF51338">
    <property type="entry name" value="Composite domain of metallo-dependent hydrolases"/>
    <property type="match status" value="1"/>
</dbReference>
<dbReference type="GO" id="GO:0005737">
    <property type="term" value="C:cytoplasm"/>
    <property type="evidence" value="ECO:0007669"/>
    <property type="project" value="TreeGrafter"/>
</dbReference>
<dbReference type="InterPro" id="IPR011059">
    <property type="entry name" value="Metal-dep_hydrolase_composite"/>
</dbReference>
<dbReference type="SUPFAM" id="SSF51556">
    <property type="entry name" value="Metallo-dependent hydrolases"/>
    <property type="match status" value="1"/>
</dbReference>
<comment type="similarity">
    <text evidence="3">Belongs to the metallo-dependent hydrolases superfamily. DHOase family. Class I DHOase subfamily.</text>
</comment>
<reference evidence="7 8" key="1">
    <citation type="journal article" date="2015" name="Nature">
        <title>rRNA introns, odd ribosomes, and small enigmatic genomes across a large radiation of phyla.</title>
        <authorList>
            <person name="Brown C.T."/>
            <person name="Hug L.A."/>
            <person name="Thomas B.C."/>
            <person name="Sharon I."/>
            <person name="Castelle C.J."/>
            <person name="Singh A."/>
            <person name="Wilkins M.J."/>
            <person name="Williams K.H."/>
            <person name="Banfield J.F."/>
        </authorList>
    </citation>
    <scope>NUCLEOTIDE SEQUENCE [LARGE SCALE GENOMIC DNA]</scope>
</reference>
<dbReference type="InterPro" id="IPR050138">
    <property type="entry name" value="DHOase/Allantoinase_Hydrolase"/>
</dbReference>
<evidence type="ECO:0000256" key="4">
    <source>
        <dbReference type="ARBA" id="ARBA00022723"/>
    </source>
</evidence>
<dbReference type="PANTHER" id="PTHR43668:SF2">
    <property type="entry name" value="ALLANTOINASE"/>
    <property type="match status" value="1"/>
</dbReference>
<sequence>MAENIVTLPGLIDPHVHFRTPGSGHKENWITGARAAIAGGFTTVIDMPNNDPQAIGRAALAEKRKIIDEQLRQTGIPLRRYFYLGATADNSNEFKKTRDEIVGVKLFMGASTGNLLVDRLADQEKIFQRAAKLDLLVAVHAEDENEIQKQKNIITNPTVADHSKIRSREAAVKAVTQAIELAKKYGTRLYICHVSTAEELEIIKQAKKQGVKIYAEATPHHLFLNESAYEKLGTLAQMNPPLRSPTDCAALWQGIGDGTIDTIGSDHAPHTLEEKSELYPASPSGVPGIETTLPLLLTAHRAGKITLEKIIELTRGNPQKIFNLPKNNDQIIVDINMEKEVKNANLKTKCGWSPFAGWKLVGWPIAVIINNKTFKM</sequence>
<organism evidence="7 8">
    <name type="scientific">Candidatus Magasanikbacteria bacterium GW2011_GWC2_41_17</name>
    <dbReference type="NCBI Taxonomy" id="1619048"/>
    <lineage>
        <taxon>Bacteria</taxon>
        <taxon>Candidatus Magasanikiibacteriota</taxon>
    </lineage>
</organism>
<evidence type="ECO:0000256" key="2">
    <source>
        <dbReference type="ARBA" id="ARBA00002368"/>
    </source>
</evidence>
<dbReference type="Pfam" id="PF01979">
    <property type="entry name" value="Amidohydro_1"/>
    <property type="match status" value="1"/>
</dbReference>
<evidence type="ECO:0000313" key="8">
    <source>
        <dbReference type="Proteomes" id="UP000034108"/>
    </source>
</evidence>
<dbReference type="GO" id="GO:0004038">
    <property type="term" value="F:allantoinase activity"/>
    <property type="evidence" value="ECO:0007669"/>
    <property type="project" value="TreeGrafter"/>
</dbReference>
<name>A0A0G0VHJ3_9BACT</name>
<dbReference type="PATRIC" id="fig|1619048.3.peg.426"/>
<evidence type="ECO:0000259" key="6">
    <source>
        <dbReference type="Pfam" id="PF01979"/>
    </source>
</evidence>
<evidence type="ECO:0000256" key="3">
    <source>
        <dbReference type="ARBA" id="ARBA00010286"/>
    </source>
</evidence>
<comment type="cofactor">
    <cofactor evidence="1">
        <name>Zn(2+)</name>
        <dbReference type="ChEBI" id="CHEBI:29105"/>
    </cofactor>
</comment>
<dbReference type="InterPro" id="IPR006680">
    <property type="entry name" value="Amidohydro-rel"/>
</dbReference>
<dbReference type="InterPro" id="IPR002195">
    <property type="entry name" value="Dihydroorotase_CS"/>
</dbReference>
<keyword evidence="5" id="KW-0378">Hydrolase</keyword>
<evidence type="ECO:0000256" key="1">
    <source>
        <dbReference type="ARBA" id="ARBA00001947"/>
    </source>
</evidence>
<dbReference type="PROSITE" id="PS00483">
    <property type="entry name" value="DIHYDROOROTASE_2"/>
    <property type="match status" value="1"/>
</dbReference>
<accession>A0A0G0VHJ3</accession>
<evidence type="ECO:0000256" key="5">
    <source>
        <dbReference type="ARBA" id="ARBA00022801"/>
    </source>
</evidence>
<dbReference type="Gene3D" id="3.20.20.140">
    <property type="entry name" value="Metal-dependent hydrolases"/>
    <property type="match status" value="1"/>
</dbReference>
<dbReference type="EMBL" id="LCAV01000011">
    <property type="protein sequence ID" value="KKR99091.1"/>
    <property type="molecule type" value="Genomic_DNA"/>
</dbReference>
<dbReference type="CDD" id="cd01318">
    <property type="entry name" value="DHOase_IIb"/>
    <property type="match status" value="1"/>
</dbReference>